<dbReference type="AlphaFoldDB" id="A0A0R1KRZ3"/>
<dbReference type="OrthoDB" id="2313549at2"/>
<name>A0A0R1KRZ3_9LACO</name>
<dbReference type="RefSeq" id="WP_057826567.1">
    <property type="nucleotide sequence ID" value="NZ_AZEA01000051.1"/>
</dbReference>
<evidence type="ECO:0000313" key="1">
    <source>
        <dbReference type="EMBL" id="KRK86207.1"/>
    </source>
</evidence>
<sequence length="111" mass="12596">MTVAIQKQFKESLGSKEKFSDFISDYFASHKVLTGNYDDGIYFENYQVHLDSKDGLVITLVTGSYTGQAFPIKDTEHISIEDFRQLILNKKFADKTESLSDVFHMTADTIA</sequence>
<dbReference type="EMBL" id="AZEA01000051">
    <property type="protein sequence ID" value="KRK86207.1"/>
    <property type="molecule type" value="Genomic_DNA"/>
</dbReference>
<dbReference type="Proteomes" id="UP000051581">
    <property type="component" value="Unassembled WGS sequence"/>
</dbReference>
<protein>
    <submittedName>
        <fullName evidence="1">Uncharacterized protein</fullName>
    </submittedName>
</protein>
<comment type="caution">
    <text evidence="1">The sequence shown here is derived from an EMBL/GenBank/DDBJ whole genome shotgun (WGS) entry which is preliminary data.</text>
</comment>
<reference evidence="1 2" key="1">
    <citation type="journal article" date="2015" name="Genome Announc.">
        <title>Expanding the biotechnology potential of lactobacilli through comparative genomics of 213 strains and associated genera.</title>
        <authorList>
            <person name="Sun Z."/>
            <person name="Harris H.M."/>
            <person name="McCann A."/>
            <person name="Guo C."/>
            <person name="Argimon S."/>
            <person name="Zhang W."/>
            <person name="Yang X."/>
            <person name="Jeffery I.B."/>
            <person name="Cooney J.C."/>
            <person name="Kagawa T.F."/>
            <person name="Liu W."/>
            <person name="Song Y."/>
            <person name="Salvetti E."/>
            <person name="Wrobel A."/>
            <person name="Rasinkangas P."/>
            <person name="Parkhill J."/>
            <person name="Rea M.C."/>
            <person name="O'Sullivan O."/>
            <person name="Ritari J."/>
            <person name="Douillard F.P."/>
            <person name="Paul Ross R."/>
            <person name="Yang R."/>
            <person name="Briner A.E."/>
            <person name="Felis G.E."/>
            <person name="de Vos W.M."/>
            <person name="Barrangou R."/>
            <person name="Klaenhammer T.R."/>
            <person name="Caufield P.W."/>
            <person name="Cui Y."/>
            <person name="Zhang H."/>
            <person name="O'Toole P.W."/>
        </authorList>
    </citation>
    <scope>NUCLEOTIDE SEQUENCE [LARGE SCALE GENOMIC DNA]</scope>
    <source>
        <strain evidence="1 2">DSM 19904</strain>
    </source>
</reference>
<keyword evidence="2" id="KW-1185">Reference proteome</keyword>
<gene>
    <name evidence="1" type="ORF">FD17_GL002209</name>
</gene>
<organism evidence="1 2">
    <name type="scientific">Lentilactobacillus sunkii DSM 19904</name>
    <dbReference type="NCBI Taxonomy" id="1423808"/>
    <lineage>
        <taxon>Bacteria</taxon>
        <taxon>Bacillati</taxon>
        <taxon>Bacillota</taxon>
        <taxon>Bacilli</taxon>
        <taxon>Lactobacillales</taxon>
        <taxon>Lactobacillaceae</taxon>
        <taxon>Lentilactobacillus</taxon>
    </lineage>
</organism>
<accession>A0A0R1KRZ3</accession>
<dbReference type="PATRIC" id="fig|1423808.3.peg.2238"/>
<evidence type="ECO:0000313" key="2">
    <source>
        <dbReference type="Proteomes" id="UP000051581"/>
    </source>
</evidence>
<proteinExistence type="predicted"/>